<sequence>MELPVPAPGPDAAVAFVREHLADLACDTPAASPSFRGGQTAADAALAALDVTGYAGRRNQVLPESRRGASRMSPYIRHQLVDLTALWDHVADAPANDRRKYRDELAWQEFTRHLYGRFGRDGQPALREELRARPPSPPEPWDEPWPRDMACMDATVGELHTDGWLVNQTRMWLASQWTVRAGARWRDGEEVFFTHLLDGSRAANRLNWQWTTGAGNGKAYAFSRWQVQKRAPSLCRGCALRDACPVASWPSDERTTRVPVSELLRADPDPSVTAGPALPTGDGDVDAVWLTAESLGDADPALAAHPGVPAVFCFDEPLLRRLMLSGKRLVFLTETLADLATRRPVEIRRGRVADELAGRRLAVTFAPVPGFRRRAAELGPAVVHPWPWLFRPRAGRMQSYTAWRKGMPAQPDRMPA</sequence>
<comment type="cofactor">
    <cofactor evidence="1">
        <name>FAD</name>
        <dbReference type="ChEBI" id="CHEBI:57692"/>
    </cofactor>
</comment>
<dbReference type="RefSeq" id="WP_337711886.1">
    <property type="nucleotide sequence ID" value="NZ_JBBEGL010000001.1"/>
</dbReference>
<keyword evidence="6" id="KW-1185">Reference proteome</keyword>
<feature type="domain" description="Cryptochrome/DNA photolyase FAD-binding" evidence="4">
    <location>
        <begin position="103"/>
        <end position="222"/>
    </location>
</feature>
<reference evidence="5 6" key="1">
    <citation type="submission" date="2024-03" db="EMBL/GenBank/DDBJ databases">
        <title>Actinomycetospora sp. OC33-EN06, a novel actinomycete isolated from wild orchid (Aerides multiflora).</title>
        <authorList>
            <person name="Suriyachadkun C."/>
        </authorList>
    </citation>
    <scope>NUCLEOTIDE SEQUENCE [LARGE SCALE GENOMIC DNA]</scope>
    <source>
        <strain evidence="5 6">OC33-EN06</strain>
    </source>
</reference>
<evidence type="ECO:0000256" key="2">
    <source>
        <dbReference type="ARBA" id="ARBA00022630"/>
    </source>
</evidence>
<dbReference type="PANTHER" id="PTHR11455:SF9">
    <property type="entry name" value="CRYPTOCHROME CIRCADIAN CLOCK 5 ISOFORM X1"/>
    <property type="match status" value="1"/>
</dbReference>
<dbReference type="Gene3D" id="1.10.579.10">
    <property type="entry name" value="DNA Cyclobutane Dipyrimidine Photolyase, subunit A, domain 3"/>
    <property type="match status" value="1"/>
</dbReference>
<dbReference type="EMBL" id="JBBEGL010000001">
    <property type="protein sequence ID" value="MEJ2885402.1"/>
    <property type="molecule type" value="Genomic_DNA"/>
</dbReference>
<accession>A0ABU8MZ60</accession>
<dbReference type="Pfam" id="PF03441">
    <property type="entry name" value="FAD_binding_7"/>
    <property type="match status" value="1"/>
</dbReference>
<dbReference type="Proteomes" id="UP001370100">
    <property type="component" value="Unassembled WGS sequence"/>
</dbReference>
<name>A0ABU8MZ60_9PSEU</name>
<proteinExistence type="predicted"/>
<organism evidence="5 6">
    <name type="scientific">Actinomycetospora aeridis</name>
    <dbReference type="NCBI Taxonomy" id="3129231"/>
    <lineage>
        <taxon>Bacteria</taxon>
        <taxon>Bacillati</taxon>
        <taxon>Actinomycetota</taxon>
        <taxon>Actinomycetes</taxon>
        <taxon>Pseudonocardiales</taxon>
        <taxon>Pseudonocardiaceae</taxon>
        <taxon>Actinomycetospora</taxon>
    </lineage>
</organism>
<evidence type="ECO:0000256" key="1">
    <source>
        <dbReference type="ARBA" id="ARBA00001974"/>
    </source>
</evidence>
<evidence type="ECO:0000313" key="6">
    <source>
        <dbReference type="Proteomes" id="UP001370100"/>
    </source>
</evidence>
<dbReference type="PANTHER" id="PTHR11455">
    <property type="entry name" value="CRYPTOCHROME"/>
    <property type="match status" value="1"/>
</dbReference>
<dbReference type="Gene3D" id="1.25.40.80">
    <property type="match status" value="1"/>
</dbReference>
<evidence type="ECO:0000259" key="4">
    <source>
        <dbReference type="Pfam" id="PF03441"/>
    </source>
</evidence>
<dbReference type="InterPro" id="IPR036134">
    <property type="entry name" value="Crypto/Photolyase_FAD-like_sf"/>
</dbReference>
<keyword evidence="3" id="KW-0274">FAD</keyword>
<protein>
    <submittedName>
        <fullName evidence="5">FAD-binding domain-containing protein</fullName>
    </submittedName>
</protein>
<dbReference type="InterPro" id="IPR005101">
    <property type="entry name" value="Cryptochr/Photolyase_FAD-bd"/>
</dbReference>
<gene>
    <name evidence="5" type="ORF">WCD41_02995</name>
</gene>
<evidence type="ECO:0000313" key="5">
    <source>
        <dbReference type="EMBL" id="MEJ2885402.1"/>
    </source>
</evidence>
<comment type="caution">
    <text evidence="5">The sequence shown here is derived from an EMBL/GenBank/DDBJ whole genome shotgun (WGS) entry which is preliminary data.</text>
</comment>
<keyword evidence="2" id="KW-0285">Flavoprotein</keyword>
<dbReference type="InterPro" id="IPR002081">
    <property type="entry name" value="Cryptochrome/DNA_photolyase_1"/>
</dbReference>
<dbReference type="SUPFAM" id="SSF48173">
    <property type="entry name" value="Cryptochrome/photolyase FAD-binding domain"/>
    <property type="match status" value="1"/>
</dbReference>
<evidence type="ECO:0000256" key="3">
    <source>
        <dbReference type="ARBA" id="ARBA00022827"/>
    </source>
</evidence>